<feature type="compositionally biased region" description="Basic residues" evidence="2">
    <location>
        <begin position="103"/>
        <end position="112"/>
    </location>
</feature>
<protein>
    <submittedName>
        <fullName evidence="3">RNA-binding S4 domain-containing protein</fullName>
    </submittedName>
</protein>
<sequence>MKTILINQQPIELYKLLKLEALVYGGGEAKMVIADGLVKLNGKTETQKRKKILANDVIEFDGESFLIELAPGIELTQLDKIEAERIKQLRKVESKPSASSTIKKAKRRPIQF</sequence>
<proteinExistence type="predicted"/>
<dbReference type="Gene3D" id="3.10.290.10">
    <property type="entry name" value="RNA-binding S4 domain"/>
    <property type="match status" value="1"/>
</dbReference>
<keyword evidence="1" id="KW-0694">RNA-binding</keyword>
<evidence type="ECO:0000256" key="1">
    <source>
        <dbReference type="PROSITE-ProRule" id="PRU00182"/>
    </source>
</evidence>
<dbReference type="SUPFAM" id="SSF55174">
    <property type="entry name" value="Alpha-L RNA-binding motif"/>
    <property type="match status" value="1"/>
</dbReference>
<evidence type="ECO:0000313" key="4">
    <source>
        <dbReference type="Proteomes" id="UP001163726"/>
    </source>
</evidence>
<evidence type="ECO:0000313" key="3">
    <source>
        <dbReference type="EMBL" id="WAJ70029.1"/>
    </source>
</evidence>
<dbReference type="InterPro" id="IPR036986">
    <property type="entry name" value="S4_RNA-bd_sf"/>
</dbReference>
<dbReference type="RefSeq" id="WP_268074328.1">
    <property type="nucleotide sequence ID" value="NZ_CP109965.1"/>
</dbReference>
<dbReference type="Proteomes" id="UP001163726">
    <property type="component" value="Chromosome"/>
</dbReference>
<dbReference type="EMBL" id="CP109965">
    <property type="protein sequence ID" value="WAJ70029.1"/>
    <property type="molecule type" value="Genomic_DNA"/>
</dbReference>
<organism evidence="3 4">
    <name type="scientific">Catenovulum adriaticum</name>
    <dbReference type="NCBI Taxonomy" id="2984846"/>
    <lineage>
        <taxon>Bacteria</taxon>
        <taxon>Pseudomonadati</taxon>
        <taxon>Pseudomonadota</taxon>
        <taxon>Gammaproteobacteria</taxon>
        <taxon>Alteromonadales</taxon>
        <taxon>Alteromonadaceae</taxon>
        <taxon>Catenovulum</taxon>
    </lineage>
</organism>
<feature type="region of interest" description="Disordered" evidence="2">
    <location>
        <begin position="93"/>
        <end position="112"/>
    </location>
</feature>
<gene>
    <name evidence="3" type="ORF">OLW01_12910</name>
</gene>
<name>A0ABY7AKK6_9ALTE</name>
<evidence type="ECO:0000256" key="2">
    <source>
        <dbReference type="SAM" id="MobiDB-lite"/>
    </source>
</evidence>
<dbReference type="Pfam" id="PF13275">
    <property type="entry name" value="S4_2"/>
    <property type="match status" value="1"/>
</dbReference>
<keyword evidence="4" id="KW-1185">Reference proteome</keyword>
<accession>A0ABY7AKK6</accession>
<dbReference type="CDD" id="cd00165">
    <property type="entry name" value="S4"/>
    <property type="match status" value="1"/>
</dbReference>
<reference evidence="3" key="1">
    <citation type="submission" date="2022-10" db="EMBL/GenBank/DDBJ databases">
        <title>Catenovulum adriacola sp. nov. isolated in the Harbour of Susak.</title>
        <authorList>
            <person name="Schoch T."/>
            <person name="Reich S.J."/>
            <person name="Stoeferle S."/>
            <person name="Flaiz M."/>
            <person name="Kazda M."/>
            <person name="Riedel C.U."/>
            <person name="Duerre P."/>
        </authorList>
    </citation>
    <scope>NUCLEOTIDE SEQUENCE</scope>
    <source>
        <strain evidence="3">TS8</strain>
    </source>
</reference>
<dbReference type="PROSITE" id="PS50889">
    <property type="entry name" value="S4"/>
    <property type="match status" value="1"/>
</dbReference>